<dbReference type="InterPro" id="IPR054687">
    <property type="entry name" value="Two-CW_dom"/>
</dbReference>
<dbReference type="PATRIC" id="fig|1286635.3.peg.3867"/>
<proteinExistence type="predicted"/>
<dbReference type="RefSeq" id="WP_006967816.1">
    <property type="nucleotide sequence ID" value="NZ_APJX01000010.1"/>
</dbReference>
<dbReference type="GO" id="GO:0003677">
    <property type="term" value="F:DNA binding"/>
    <property type="evidence" value="ECO:0007669"/>
    <property type="project" value="InterPro"/>
</dbReference>
<dbReference type="Gene3D" id="1.10.260.40">
    <property type="entry name" value="lambda repressor-like DNA-binding domains"/>
    <property type="match status" value="1"/>
</dbReference>
<dbReference type="Proteomes" id="UP000014216">
    <property type="component" value="Unassembled WGS sequence"/>
</dbReference>
<feature type="domain" description="HTH cro/C1-type" evidence="1">
    <location>
        <begin position="6"/>
        <end position="37"/>
    </location>
</feature>
<keyword evidence="3" id="KW-1185">Reference proteome</keyword>
<gene>
    <name evidence="2" type="ORF">Dpo_10c00290</name>
</gene>
<dbReference type="AlphaFoldDB" id="S0G2R8"/>
<dbReference type="Pfam" id="PF01381">
    <property type="entry name" value="HTH_3"/>
    <property type="match status" value="1"/>
</dbReference>
<dbReference type="SMART" id="SM00530">
    <property type="entry name" value="HTH_XRE"/>
    <property type="match status" value="1"/>
</dbReference>
<dbReference type="NCBIfam" id="NF045718">
    <property type="entry name" value="two_CW_domain"/>
    <property type="match status" value="1"/>
</dbReference>
<dbReference type="PROSITE" id="PS50943">
    <property type="entry name" value="HTH_CROC1"/>
    <property type="match status" value="1"/>
</dbReference>
<comment type="caution">
    <text evidence="2">The sequence shown here is derived from an EMBL/GenBank/DDBJ whole genome shotgun (WGS) entry which is preliminary data.</text>
</comment>
<reference evidence="2 3" key="1">
    <citation type="journal article" date="2013" name="Genome Announc.">
        <title>Draft Genome Sequence of Desulfotignum phosphitoxidans DSM 13687 Strain FiPS-3.</title>
        <authorList>
            <person name="Poehlein A."/>
            <person name="Daniel R."/>
            <person name="Simeonova D.D."/>
        </authorList>
    </citation>
    <scope>NUCLEOTIDE SEQUENCE [LARGE SCALE GENOMIC DNA]</scope>
    <source>
        <strain evidence="2 3">DSM 13687</strain>
    </source>
</reference>
<name>S0G2R8_9BACT</name>
<organism evidence="2 3">
    <name type="scientific">Desulfotignum phosphitoxidans DSM 13687</name>
    <dbReference type="NCBI Taxonomy" id="1286635"/>
    <lineage>
        <taxon>Bacteria</taxon>
        <taxon>Pseudomonadati</taxon>
        <taxon>Thermodesulfobacteriota</taxon>
        <taxon>Desulfobacteria</taxon>
        <taxon>Desulfobacterales</taxon>
        <taxon>Desulfobacteraceae</taxon>
        <taxon>Desulfotignum</taxon>
    </lineage>
</organism>
<dbReference type="OrthoDB" id="1121642at2"/>
<evidence type="ECO:0000313" key="3">
    <source>
        <dbReference type="Proteomes" id="UP000014216"/>
    </source>
</evidence>
<dbReference type="SUPFAM" id="SSF47413">
    <property type="entry name" value="lambda repressor-like DNA-binding domains"/>
    <property type="match status" value="1"/>
</dbReference>
<dbReference type="InterPro" id="IPR010982">
    <property type="entry name" value="Lambda_DNA-bd_dom_sf"/>
</dbReference>
<protein>
    <submittedName>
        <fullName evidence="2">Transcriptional regulator, HTH_31 domain-containing protein</fullName>
    </submittedName>
</protein>
<dbReference type="CDD" id="cd00093">
    <property type="entry name" value="HTH_XRE"/>
    <property type="match status" value="1"/>
</dbReference>
<evidence type="ECO:0000259" key="1">
    <source>
        <dbReference type="PROSITE" id="PS50943"/>
    </source>
</evidence>
<dbReference type="InterPro" id="IPR001387">
    <property type="entry name" value="Cro/C1-type_HTH"/>
</dbReference>
<dbReference type="EMBL" id="APJX01000010">
    <property type="protein sequence ID" value="EMS78036.1"/>
    <property type="molecule type" value="Genomic_DNA"/>
</dbReference>
<accession>S0G2R8</accession>
<evidence type="ECO:0000313" key="2">
    <source>
        <dbReference type="EMBL" id="EMS78036.1"/>
    </source>
</evidence>
<sequence>MDPKDFKYLRTRLGKTQKELAQLLGISIKAIHSYEQGWRKIPHHVERQSLFLLHKTLNIKDTEGNKCWDINQCSGSRLENCPAWEFNSGDLCWFINGTRCNGESYHSWAEKMEACRKCPVFIKIFEPDKGSIENE</sequence>